<dbReference type="Proteomes" id="UP001296776">
    <property type="component" value="Unassembled WGS sequence"/>
</dbReference>
<dbReference type="SUPFAM" id="SSF51735">
    <property type="entry name" value="NAD(P)-binding Rossmann-fold domains"/>
    <property type="match status" value="1"/>
</dbReference>
<dbReference type="Pfam" id="PF00106">
    <property type="entry name" value="adh_short"/>
    <property type="match status" value="1"/>
</dbReference>
<dbReference type="Gene3D" id="3.40.50.720">
    <property type="entry name" value="NAD(P)-binding Rossmann-like Domain"/>
    <property type="match status" value="1"/>
</dbReference>
<evidence type="ECO:0000256" key="1">
    <source>
        <dbReference type="ARBA" id="ARBA00023002"/>
    </source>
</evidence>
<proteinExistence type="inferred from homology"/>
<sequence length="285" mass="30912">MDLKDKTALVTGANSGLGKAISRALAARGARVLMVARDPERGEQARAELEAATGNERLELLIADLKSQAQVRRLAEEVKERAPALDMLVNNAGTAFPKRCITEDGIECTLAVNHLAPFLLTNLLLESLKAAAPARIVNVGTRINYSMELGDLNWEGRSFRMMRAYVESKLGMLHFTRELAKRIKGTGVTVNCVFPGVFKSNLGGTDGAQGFFWKAVSLLVGWALAQPEKAAERVIYLLESPEVADVSGEYFGDCEIISLPAQVGEPAANARVWEISERLANLDEG</sequence>
<gene>
    <name evidence="3" type="ORF">CKO40_12605</name>
</gene>
<name>A0AAJ0XA21_9GAMM</name>
<dbReference type="PANTHER" id="PTHR43157:SF31">
    <property type="entry name" value="PHOSPHATIDYLINOSITOL-GLYCAN BIOSYNTHESIS CLASS F PROTEIN"/>
    <property type="match status" value="1"/>
</dbReference>
<dbReference type="AlphaFoldDB" id="A0AAJ0XA21"/>
<evidence type="ECO:0000313" key="3">
    <source>
        <dbReference type="EMBL" id="MBK1705364.1"/>
    </source>
</evidence>
<reference evidence="3" key="2">
    <citation type="journal article" date="2020" name="Microorganisms">
        <title>Osmotic Adaptation and Compatible Solute Biosynthesis of Phototrophic Bacteria as Revealed from Genome Analyses.</title>
        <authorList>
            <person name="Imhoff J.F."/>
            <person name="Rahn T."/>
            <person name="Kunzel S."/>
            <person name="Keller A."/>
            <person name="Neulinger S.C."/>
        </authorList>
    </citation>
    <scope>NUCLEOTIDE SEQUENCE</scope>
    <source>
        <strain evidence="3">DSM 11080</strain>
    </source>
</reference>
<dbReference type="PRINTS" id="PR00080">
    <property type="entry name" value="SDRFAMILY"/>
</dbReference>
<organism evidence="3 4">
    <name type="scientific">Halochromatium glycolicum</name>
    <dbReference type="NCBI Taxonomy" id="85075"/>
    <lineage>
        <taxon>Bacteria</taxon>
        <taxon>Pseudomonadati</taxon>
        <taxon>Pseudomonadota</taxon>
        <taxon>Gammaproteobacteria</taxon>
        <taxon>Chromatiales</taxon>
        <taxon>Chromatiaceae</taxon>
        <taxon>Halochromatium</taxon>
    </lineage>
</organism>
<dbReference type="InterPro" id="IPR002347">
    <property type="entry name" value="SDR_fam"/>
</dbReference>
<protein>
    <submittedName>
        <fullName evidence="3">Short-chain dehydrogenase</fullName>
    </submittedName>
</protein>
<keyword evidence="4" id="KW-1185">Reference proteome</keyword>
<dbReference type="InterPro" id="IPR036291">
    <property type="entry name" value="NAD(P)-bd_dom_sf"/>
</dbReference>
<comment type="similarity">
    <text evidence="2">Belongs to the short-chain dehydrogenases/reductases (SDR) family.</text>
</comment>
<dbReference type="PANTHER" id="PTHR43157">
    <property type="entry name" value="PHOSPHATIDYLINOSITOL-GLYCAN BIOSYNTHESIS CLASS F PROTEIN-RELATED"/>
    <property type="match status" value="1"/>
</dbReference>
<comment type="caution">
    <text evidence="3">The sequence shown here is derived from an EMBL/GenBank/DDBJ whole genome shotgun (WGS) entry which is preliminary data.</text>
</comment>
<dbReference type="PRINTS" id="PR00081">
    <property type="entry name" value="GDHRDH"/>
</dbReference>
<dbReference type="RefSeq" id="WP_200346575.1">
    <property type="nucleotide sequence ID" value="NZ_NRSJ01000021.1"/>
</dbReference>
<evidence type="ECO:0000256" key="2">
    <source>
        <dbReference type="RuleBase" id="RU000363"/>
    </source>
</evidence>
<keyword evidence="1" id="KW-0560">Oxidoreductase</keyword>
<dbReference type="EMBL" id="NRSJ01000021">
    <property type="protein sequence ID" value="MBK1705364.1"/>
    <property type="molecule type" value="Genomic_DNA"/>
</dbReference>
<accession>A0AAJ0XA21</accession>
<reference evidence="3" key="1">
    <citation type="submission" date="2017-08" db="EMBL/GenBank/DDBJ databases">
        <authorList>
            <person name="Imhoff J.F."/>
            <person name="Rahn T."/>
            <person name="Kuenzel S."/>
            <person name="Neulinger S.C."/>
        </authorList>
    </citation>
    <scope>NUCLEOTIDE SEQUENCE</scope>
    <source>
        <strain evidence="3">DSM 11080</strain>
    </source>
</reference>
<evidence type="ECO:0000313" key="4">
    <source>
        <dbReference type="Proteomes" id="UP001296776"/>
    </source>
</evidence>
<dbReference type="GO" id="GO:0016491">
    <property type="term" value="F:oxidoreductase activity"/>
    <property type="evidence" value="ECO:0007669"/>
    <property type="project" value="UniProtKB-KW"/>
</dbReference>